<dbReference type="InterPro" id="IPR045270">
    <property type="entry name" value="STKc_AGC"/>
</dbReference>
<feature type="region of interest" description="Disordered" evidence="9">
    <location>
        <begin position="493"/>
        <end position="568"/>
    </location>
</feature>
<feature type="domain" description="AGC-kinase C-terminal" evidence="12">
    <location>
        <begin position="423"/>
        <end position="497"/>
    </location>
</feature>
<dbReference type="FunFam" id="1.10.510.10:FF:000008">
    <property type="entry name" value="Non-specific serine/threonine protein kinase"/>
    <property type="match status" value="1"/>
</dbReference>
<dbReference type="SMART" id="SM00312">
    <property type="entry name" value="PX"/>
    <property type="match status" value="1"/>
</dbReference>
<accession>A0A7S1C5L5</accession>
<dbReference type="InterPro" id="IPR017441">
    <property type="entry name" value="Protein_kinase_ATP_BS"/>
</dbReference>
<proteinExistence type="inferred from homology"/>
<evidence type="ECO:0000256" key="5">
    <source>
        <dbReference type="ARBA" id="ARBA00022741"/>
    </source>
</evidence>
<dbReference type="AlphaFoldDB" id="A0A7S1C5L5"/>
<protein>
    <recommendedName>
        <fullName evidence="14">Non-specific serine/threonine protein kinase</fullName>
    </recommendedName>
</protein>
<evidence type="ECO:0000256" key="9">
    <source>
        <dbReference type="SAM" id="MobiDB-lite"/>
    </source>
</evidence>
<dbReference type="SMART" id="SM00133">
    <property type="entry name" value="S_TK_X"/>
    <property type="match status" value="1"/>
</dbReference>
<evidence type="ECO:0000256" key="4">
    <source>
        <dbReference type="ARBA" id="ARBA00022679"/>
    </source>
</evidence>
<dbReference type="GO" id="GO:0005524">
    <property type="term" value="F:ATP binding"/>
    <property type="evidence" value="ECO:0007669"/>
    <property type="project" value="UniProtKB-UniRule"/>
</dbReference>
<dbReference type="PANTHER" id="PTHR24351">
    <property type="entry name" value="RIBOSOMAL PROTEIN S6 KINASE"/>
    <property type="match status" value="1"/>
</dbReference>
<dbReference type="InterPro" id="IPR011009">
    <property type="entry name" value="Kinase-like_dom_sf"/>
</dbReference>
<gene>
    <name evidence="13" type="ORF">BSP0115_LOCUS1732</name>
</gene>
<keyword evidence="2" id="KW-0723">Serine/threonine-protein kinase</keyword>
<dbReference type="GO" id="GO:0035091">
    <property type="term" value="F:phosphatidylinositol binding"/>
    <property type="evidence" value="ECO:0007669"/>
    <property type="project" value="InterPro"/>
</dbReference>
<dbReference type="Pfam" id="PF00433">
    <property type="entry name" value="Pkinase_C"/>
    <property type="match status" value="1"/>
</dbReference>
<feature type="domain" description="Protein kinase" evidence="10">
    <location>
        <begin position="164"/>
        <end position="422"/>
    </location>
</feature>
<dbReference type="FunFam" id="3.30.200.20:FF:000537">
    <property type="entry name" value="Non-specific serine/threonine protein kinase"/>
    <property type="match status" value="1"/>
</dbReference>
<dbReference type="CDD" id="cd06093">
    <property type="entry name" value="PX_domain"/>
    <property type="match status" value="1"/>
</dbReference>
<evidence type="ECO:0000313" key="13">
    <source>
        <dbReference type="EMBL" id="CAD8908528.1"/>
    </source>
</evidence>
<evidence type="ECO:0008006" key="14">
    <source>
        <dbReference type="Google" id="ProtNLM"/>
    </source>
</evidence>
<evidence type="ECO:0000256" key="7">
    <source>
        <dbReference type="ARBA" id="ARBA00022840"/>
    </source>
</evidence>
<evidence type="ECO:0000256" key="6">
    <source>
        <dbReference type="ARBA" id="ARBA00022777"/>
    </source>
</evidence>
<dbReference type="CDD" id="cd05123">
    <property type="entry name" value="STKc_AGC"/>
    <property type="match status" value="1"/>
</dbReference>
<evidence type="ECO:0000259" key="11">
    <source>
        <dbReference type="PROSITE" id="PS50195"/>
    </source>
</evidence>
<dbReference type="InterPro" id="IPR000719">
    <property type="entry name" value="Prot_kinase_dom"/>
</dbReference>
<evidence type="ECO:0000259" key="12">
    <source>
        <dbReference type="PROSITE" id="PS51285"/>
    </source>
</evidence>
<reference evidence="13" key="1">
    <citation type="submission" date="2021-01" db="EMBL/GenBank/DDBJ databases">
        <authorList>
            <person name="Corre E."/>
            <person name="Pelletier E."/>
            <person name="Niang G."/>
            <person name="Scheremetjew M."/>
            <person name="Finn R."/>
            <person name="Kale V."/>
            <person name="Holt S."/>
            <person name="Cochrane G."/>
            <person name="Meng A."/>
            <person name="Brown T."/>
            <person name="Cohen L."/>
        </authorList>
    </citation>
    <scope>NUCLEOTIDE SEQUENCE</scope>
    <source>
        <strain evidence="13">Ms1</strain>
    </source>
</reference>
<feature type="compositionally biased region" description="Basic and acidic residues" evidence="9">
    <location>
        <begin position="507"/>
        <end position="516"/>
    </location>
</feature>
<dbReference type="GO" id="GO:0004674">
    <property type="term" value="F:protein serine/threonine kinase activity"/>
    <property type="evidence" value="ECO:0007669"/>
    <property type="project" value="UniProtKB-KW"/>
</dbReference>
<dbReference type="PROSITE" id="PS00108">
    <property type="entry name" value="PROTEIN_KINASE_ST"/>
    <property type="match status" value="1"/>
</dbReference>
<dbReference type="Pfam" id="PF00069">
    <property type="entry name" value="Pkinase"/>
    <property type="match status" value="1"/>
</dbReference>
<dbReference type="InterPro" id="IPR017892">
    <property type="entry name" value="Pkinase_C"/>
</dbReference>
<evidence type="ECO:0000256" key="2">
    <source>
        <dbReference type="ARBA" id="ARBA00022527"/>
    </source>
</evidence>
<comment type="similarity">
    <text evidence="1">Belongs to the protein kinase superfamily. AGC Ser/Thr protein kinase family.</text>
</comment>
<dbReference type="InterPro" id="IPR008271">
    <property type="entry name" value="Ser/Thr_kinase_AS"/>
</dbReference>
<name>A0A7S1C5L5_9STRA</name>
<evidence type="ECO:0000256" key="1">
    <source>
        <dbReference type="ARBA" id="ARBA00009903"/>
    </source>
</evidence>
<dbReference type="Gene3D" id="1.10.510.10">
    <property type="entry name" value="Transferase(Phosphotransferase) domain 1"/>
    <property type="match status" value="1"/>
</dbReference>
<keyword evidence="6" id="KW-0418">Kinase</keyword>
<dbReference type="InterPro" id="IPR036871">
    <property type="entry name" value="PX_dom_sf"/>
</dbReference>
<keyword evidence="4" id="KW-0808">Transferase</keyword>
<keyword evidence="7 8" id="KW-0067">ATP-binding</keyword>
<evidence type="ECO:0000259" key="10">
    <source>
        <dbReference type="PROSITE" id="PS50011"/>
    </source>
</evidence>
<dbReference type="PROSITE" id="PS00107">
    <property type="entry name" value="PROTEIN_KINASE_ATP"/>
    <property type="match status" value="1"/>
</dbReference>
<evidence type="ECO:0000256" key="3">
    <source>
        <dbReference type="ARBA" id="ARBA00022553"/>
    </source>
</evidence>
<feature type="binding site" evidence="8">
    <location>
        <position position="193"/>
    </location>
    <ligand>
        <name>ATP</name>
        <dbReference type="ChEBI" id="CHEBI:30616"/>
    </ligand>
</feature>
<dbReference type="SMART" id="SM00220">
    <property type="entry name" value="S_TKc"/>
    <property type="match status" value="1"/>
</dbReference>
<dbReference type="SUPFAM" id="SSF64268">
    <property type="entry name" value="PX domain"/>
    <property type="match status" value="1"/>
</dbReference>
<sequence>MADAKMADDDVAASSPRDDMPNMLSSVTVPSTDTRRDESGKRYSVFVIEVVLGKHRWTVEQRYSNFASLNKELTRHYSQLRSFKFPQKKWFNNLTQINVEQRRLAFEQYLQRLLELKPRPVQLNAFLEITEHAYADPGDEAVSVRSRERSVARLRDGKLTVEDFEMLKVLGKGSFGKVFLVRLVPTGEIFAMKVLKKSEVRRRRQIEHTKTERRIMGGVENPFIVTLRYAFQTSDRLYMVTDYCRGGELFFHLKKFRTFPENMVQFFAAELVAALSALHELDIVYRDLKPENVLLDETGHVRVTDFGLSKDEVDTEHSATTFCGTPEYLAPEMLLNRKSRAGYGKAVDWWSLGTLVYEMLTGWPPFYDKNLRKMCEKILKAELRWPDKVTVSPEARDLVSQLLVRDPARRIDGEGVHKHPFFAGIDWDALNRKEIEAPFVPRVESETDIGNFDTAFTSEPVALTPPPESALAESAAGMEDDFAGFTFMDDSSKLTAPFEDEDDKEDEAERAARNDVVRAAVDAADTSDDDDASGGAAGGAGGDDEGSAKAADEGGAVGGADGGAGGDE</sequence>
<keyword evidence="5 8" id="KW-0547">Nucleotide-binding</keyword>
<dbReference type="InterPro" id="IPR000961">
    <property type="entry name" value="AGC-kinase_C"/>
</dbReference>
<feature type="compositionally biased region" description="Polar residues" evidence="9">
    <location>
        <begin position="23"/>
        <end position="32"/>
    </location>
</feature>
<dbReference type="Pfam" id="PF00787">
    <property type="entry name" value="PX"/>
    <property type="match status" value="1"/>
</dbReference>
<dbReference type="Gene3D" id="3.30.1520.10">
    <property type="entry name" value="Phox-like domain"/>
    <property type="match status" value="1"/>
</dbReference>
<dbReference type="EMBL" id="HBFS01002455">
    <property type="protein sequence ID" value="CAD8908528.1"/>
    <property type="molecule type" value="Transcribed_RNA"/>
</dbReference>
<feature type="domain" description="PX" evidence="11">
    <location>
        <begin position="24"/>
        <end position="140"/>
    </location>
</feature>
<feature type="region of interest" description="Disordered" evidence="9">
    <location>
        <begin position="1"/>
        <end position="37"/>
    </location>
</feature>
<feature type="compositionally biased region" description="Gly residues" evidence="9">
    <location>
        <begin position="555"/>
        <end position="568"/>
    </location>
</feature>
<dbReference type="PROSITE" id="PS50011">
    <property type="entry name" value="PROTEIN_KINASE_DOM"/>
    <property type="match status" value="1"/>
</dbReference>
<evidence type="ECO:0000256" key="8">
    <source>
        <dbReference type="PROSITE-ProRule" id="PRU10141"/>
    </source>
</evidence>
<dbReference type="PROSITE" id="PS50195">
    <property type="entry name" value="PX"/>
    <property type="match status" value="1"/>
</dbReference>
<dbReference type="InterPro" id="IPR001683">
    <property type="entry name" value="PX_dom"/>
</dbReference>
<dbReference type="Gene3D" id="3.30.200.20">
    <property type="entry name" value="Phosphorylase Kinase, domain 1"/>
    <property type="match status" value="1"/>
</dbReference>
<dbReference type="SUPFAM" id="SSF56112">
    <property type="entry name" value="Protein kinase-like (PK-like)"/>
    <property type="match status" value="1"/>
</dbReference>
<keyword evidence="3" id="KW-0597">Phosphoprotein</keyword>
<organism evidence="13">
    <name type="scientific">Bicosoecida sp. CB-2014</name>
    <dbReference type="NCBI Taxonomy" id="1486930"/>
    <lineage>
        <taxon>Eukaryota</taxon>
        <taxon>Sar</taxon>
        <taxon>Stramenopiles</taxon>
        <taxon>Bigyra</taxon>
        <taxon>Opalozoa</taxon>
        <taxon>Bicosoecida</taxon>
    </lineage>
</organism>
<dbReference type="PROSITE" id="PS51285">
    <property type="entry name" value="AGC_KINASE_CTER"/>
    <property type="match status" value="1"/>
</dbReference>